<evidence type="ECO:0000256" key="4">
    <source>
        <dbReference type="ARBA" id="ARBA00022685"/>
    </source>
</evidence>
<dbReference type="GO" id="GO:0005576">
    <property type="term" value="C:extracellular region"/>
    <property type="evidence" value="ECO:0007669"/>
    <property type="project" value="UniProtKB-SubCell"/>
</dbReference>
<dbReference type="CTD" id="37921"/>
<evidence type="ECO:0000256" key="2">
    <source>
        <dbReference type="ARBA" id="ARBA00005447"/>
    </source>
</evidence>
<keyword evidence="3" id="KW-0964">Secreted</keyword>
<dbReference type="PROSITE" id="PS01250">
    <property type="entry name" value="CHH_MIH_GIH"/>
    <property type="match status" value="1"/>
</dbReference>
<evidence type="ECO:0000256" key="8">
    <source>
        <dbReference type="SAM" id="MobiDB-lite"/>
    </source>
</evidence>
<dbReference type="PANTHER" id="PTHR35981">
    <property type="entry name" value="ION TRANSPORT PEPTIDE, ISOFORM C"/>
    <property type="match status" value="1"/>
</dbReference>
<evidence type="ECO:0000256" key="7">
    <source>
        <dbReference type="PIRSR" id="PIRSR631098-51"/>
    </source>
</evidence>
<feature type="compositionally biased region" description="Low complexity" evidence="8">
    <location>
        <begin position="54"/>
        <end position="64"/>
    </location>
</feature>
<evidence type="ECO:0000256" key="9">
    <source>
        <dbReference type="SAM" id="Phobius"/>
    </source>
</evidence>
<evidence type="ECO:0000313" key="10">
    <source>
        <dbReference type="EnsemblMetazoa" id="XP_016844031"/>
    </source>
</evidence>
<reference evidence="10" key="1">
    <citation type="submission" date="2021-01" db="UniProtKB">
        <authorList>
            <consortium name="EnsemblMetazoa"/>
        </authorList>
    </citation>
    <scope>IDENTIFICATION</scope>
</reference>
<dbReference type="InParanoid" id="A0A7M7J362"/>
<evidence type="ECO:0000256" key="5">
    <source>
        <dbReference type="ARBA" id="ARBA00022702"/>
    </source>
</evidence>
<evidence type="ECO:0000256" key="6">
    <source>
        <dbReference type="ARBA" id="ARBA00023157"/>
    </source>
</evidence>
<dbReference type="RefSeq" id="XP_001604056.2">
    <property type="nucleotide sequence ID" value="XM_001604006.5"/>
</dbReference>
<feature type="disulfide bond" evidence="7">
    <location>
        <begin position="143"/>
        <end position="169"/>
    </location>
</feature>
<dbReference type="FunFam" id="1.10.2010.10:FF:000001">
    <property type="entry name" value="Ion transport peptide isoform C"/>
    <property type="match status" value="1"/>
</dbReference>
<keyword evidence="6 7" id="KW-1015">Disulfide bond</keyword>
<keyword evidence="9" id="KW-0812">Transmembrane</keyword>
<dbReference type="Proteomes" id="UP000002358">
    <property type="component" value="Chromosome 4"/>
</dbReference>
<proteinExistence type="inferred from homology"/>
<feature type="disulfide bond" evidence="7">
    <location>
        <begin position="140"/>
        <end position="156"/>
    </location>
</feature>
<dbReference type="Pfam" id="PF01147">
    <property type="entry name" value="Crust_neurohorm"/>
    <property type="match status" value="1"/>
</dbReference>
<keyword evidence="9" id="KW-1133">Transmembrane helix</keyword>
<dbReference type="GeneID" id="100120410"/>
<keyword evidence="5" id="KW-0372">Hormone</keyword>
<dbReference type="PRINTS" id="PR00548">
    <property type="entry name" value="HYPRGLYCEMC1"/>
</dbReference>
<sequence>MMQHRQERHGSRSRRAQSTSNSPVLGCRSQSRRATSTRRPLPRPAQLCSNVQHSSSPASSSIAWSPAPSYSSSSTSSSSNSMSLLSVLAWSMTLLLVSSCLGIADAGTLMGHPFSKRSFMDIQCKGVYDKALFARLDRICEDCYNLFREPQLHTLCRKNCFTSDYFKGCLDVLLLQDEMEWIQTSIKQLHGADPGV</sequence>
<dbReference type="SUPFAM" id="SSF81778">
    <property type="entry name" value="Crustacean CHH/MIH/GIH neurohormone"/>
    <property type="match status" value="1"/>
</dbReference>
<keyword evidence="9" id="KW-0472">Membrane</keyword>
<dbReference type="SMR" id="A0A7M7J362"/>
<dbReference type="RefSeq" id="XP_016844031.1">
    <property type="nucleotide sequence ID" value="XM_016988542.2"/>
</dbReference>
<name>A0A7M7J362_NASVI</name>
<dbReference type="EnsemblMetazoa" id="XM_016988542">
    <property type="protein sequence ID" value="XP_016844031"/>
    <property type="gene ID" value="LOC100120410"/>
</dbReference>
<dbReference type="OrthoDB" id="6365952at2759"/>
<feature type="transmembrane region" description="Helical" evidence="9">
    <location>
        <begin position="87"/>
        <end position="110"/>
    </location>
</feature>
<protein>
    <recommendedName>
        <fullName evidence="12">Ion transport peptide-like</fullName>
    </recommendedName>
</protein>
<dbReference type="InterPro" id="IPR000346">
    <property type="entry name" value="Hyperglycemic1"/>
</dbReference>
<dbReference type="EnsemblMetazoa" id="XM_001604006">
    <property type="protein sequence ID" value="XP_001604056"/>
    <property type="gene ID" value="LOC100120410"/>
</dbReference>
<comment type="similarity">
    <text evidence="2">Belongs to the arthropod CHH/MIH/GIH/VIH hormone family.</text>
</comment>
<dbReference type="Gene3D" id="1.10.2010.10">
    <property type="entry name" value="Crustacean CHH/MIH/GIH neurohormone"/>
    <property type="match status" value="1"/>
</dbReference>
<dbReference type="AlphaFoldDB" id="A0A7M7J362"/>
<keyword evidence="4" id="KW-0165">Cleavage on pair of basic residues</keyword>
<comment type="subcellular location">
    <subcellularLocation>
        <location evidence="1">Secreted</location>
    </subcellularLocation>
</comment>
<accession>A0A7M7J362</accession>
<feature type="compositionally biased region" description="Basic and acidic residues" evidence="8">
    <location>
        <begin position="1"/>
        <end position="10"/>
    </location>
</feature>
<dbReference type="InterPro" id="IPR001166">
    <property type="entry name" value="Hyperglycemic"/>
</dbReference>
<evidence type="ECO:0000313" key="11">
    <source>
        <dbReference type="Proteomes" id="UP000002358"/>
    </source>
</evidence>
<evidence type="ECO:0008006" key="12">
    <source>
        <dbReference type="Google" id="ProtNLM"/>
    </source>
</evidence>
<dbReference type="PANTHER" id="PTHR35981:SF2">
    <property type="entry name" value="ION TRANSPORT PEPTIDE, ISOFORM C"/>
    <property type="match status" value="1"/>
</dbReference>
<keyword evidence="11" id="KW-1185">Reference proteome</keyword>
<dbReference type="GO" id="GO:0005184">
    <property type="term" value="F:neuropeptide hormone activity"/>
    <property type="evidence" value="ECO:0007669"/>
    <property type="project" value="InterPro"/>
</dbReference>
<dbReference type="InterPro" id="IPR035957">
    <property type="entry name" value="Crust_neurohorm_sf"/>
</dbReference>
<dbReference type="InterPro" id="IPR031098">
    <property type="entry name" value="Crust_neurohorm"/>
</dbReference>
<dbReference type="GO" id="GO:0007623">
    <property type="term" value="P:circadian rhythm"/>
    <property type="evidence" value="ECO:0007669"/>
    <property type="project" value="TreeGrafter"/>
</dbReference>
<organism evidence="10 11">
    <name type="scientific">Nasonia vitripennis</name>
    <name type="common">Parasitic wasp</name>
    <dbReference type="NCBI Taxonomy" id="7425"/>
    <lineage>
        <taxon>Eukaryota</taxon>
        <taxon>Metazoa</taxon>
        <taxon>Ecdysozoa</taxon>
        <taxon>Arthropoda</taxon>
        <taxon>Hexapoda</taxon>
        <taxon>Insecta</taxon>
        <taxon>Pterygota</taxon>
        <taxon>Neoptera</taxon>
        <taxon>Endopterygota</taxon>
        <taxon>Hymenoptera</taxon>
        <taxon>Apocrita</taxon>
        <taxon>Proctotrupomorpha</taxon>
        <taxon>Chalcidoidea</taxon>
        <taxon>Pteromalidae</taxon>
        <taxon>Pteromalinae</taxon>
        <taxon>Nasonia</taxon>
    </lineage>
</organism>
<evidence type="ECO:0000256" key="1">
    <source>
        <dbReference type="ARBA" id="ARBA00004613"/>
    </source>
</evidence>
<feature type="disulfide bond" evidence="7">
    <location>
        <begin position="124"/>
        <end position="160"/>
    </location>
</feature>
<feature type="compositionally biased region" description="Low complexity" evidence="8">
    <location>
        <begin position="28"/>
        <end position="39"/>
    </location>
</feature>
<dbReference type="InterPro" id="IPR018251">
    <property type="entry name" value="Crust_neurhormone_CS"/>
</dbReference>
<feature type="region of interest" description="Disordered" evidence="8">
    <location>
        <begin position="1"/>
        <end position="64"/>
    </location>
</feature>
<dbReference type="PRINTS" id="PR00550">
    <property type="entry name" value="HYPRGLYCEMIC"/>
</dbReference>
<dbReference type="KEGG" id="nvi:100120410"/>
<evidence type="ECO:0000256" key="3">
    <source>
        <dbReference type="ARBA" id="ARBA00022525"/>
    </source>
</evidence>